<dbReference type="EMBL" id="LNZB01000060">
    <property type="protein sequence ID" value="KTD74835.1"/>
    <property type="molecule type" value="Genomic_DNA"/>
</dbReference>
<organism evidence="1 2">
    <name type="scientific">Legionella waltersii</name>
    <dbReference type="NCBI Taxonomy" id="66969"/>
    <lineage>
        <taxon>Bacteria</taxon>
        <taxon>Pseudomonadati</taxon>
        <taxon>Pseudomonadota</taxon>
        <taxon>Gammaproteobacteria</taxon>
        <taxon>Legionellales</taxon>
        <taxon>Legionellaceae</taxon>
        <taxon>Legionella</taxon>
    </lineage>
</organism>
<dbReference type="AlphaFoldDB" id="A0A0W1A1C0"/>
<dbReference type="RefSeq" id="WP_058481492.1">
    <property type="nucleotide sequence ID" value="NZ_CAAAIQ010000010.1"/>
</dbReference>
<dbReference type="Gene3D" id="3.10.450.530">
    <property type="entry name" value="Ribonuclease toxin, BrnT, of type II toxin-antitoxin system"/>
    <property type="match status" value="1"/>
</dbReference>
<evidence type="ECO:0000313" key="2">
    <source>
        <dbReference type="Proteomes" id="UP000054729"/>
    </source>
</evidence>
<gene>
    <name evidence="1" type="ORF">Lwal_2876</name>
</gene>
<reference evidence="1 2" key="1">
    <citation type="submission" date="2015-11" db="EMBL/GenBank/DDBJ databases">
        <title>Genomic analysis of 38 Legionella species identifies large and diverse effector repertoires.</title>
        <authorList>
            <person name="Burstein D."/>
            <person name="Amaro F."/>
            <person name="Zusman T."/>
            <person name="Lifshitz Z."/>
            <person name="Cohen O."/>
            <person name="Gilbert J.A."/>
            <person name="Pupko T."/>
            <person name="Shuman H.A."/>
            <person name="Segal G."/>
        </authorList>
    </citation>
    <scope>NUCLEOTIDE SEQUENCE [LARGE SCALE GENOMIC DNA]</scope>
    <source>
        <strain evidence="1 2">ATCC 51914</strain>
    </source>
</reference>
<name>A0A0W1A1C0_9GAMM</name>
<dbReference type="InterPro" id="IPR038573">
    <property type="entry name" value="BrnT_sf"/>
</dbReference>
<dbReference type="PATRIC" id="fig|66969.6.peg.3125"/>
<accession>A0A0W1A1C0</accession>
<dbReference type="Proteomes" id="UP000054729">
    <property type="component" value="Unassembled WGS sequence"/>
</dbReference>
<dbReference type="InterPro" id="IPR007460">
    <property type="entry name" value="BrnT_toxin"/>
</dbReference>
<evidence type="ECO:0008006" key="3">
    <source>
        <dbReference type="Google" id="ProtNLM"/>
    </source>
</evidence>
<dbReference type="Pfam" id="PF04365">
    <property type="entry name" value="BrnT_toxin"/>
    <property type="match status" value="1"/>
</dbReference>
<evidence type="ECO:0000313" key="1">
    <source>
        <dbReference type="EMBL" id="KTD74835.1"/>
    </source>
</evidence>
<dbReference type="OrthoDB" id="9802417at2"/>
<protein>
    <recommendedName>
        <fullName evidence="3">BrnT family toxin</fullName>
    </recommendedName>
</protein>
<keyword evidence="2" id="KW-1185">Reference proteome</keyword>
<comment type="caution">
    <text evidence="1">The sequence shown here is derived from an EMBL/GenBank/DDBJ whole genome shotgun (WGS) entry which is preliminary data.</text>
</comment>
<proteinExistence type="predicted"/>
<sequence length="92" mass="11207">MSKNKTFTWDEPKRQINIEKHGIDFQDAKHIFEDPYRIERQSYKNYEDRYEVIGEVNSNILLVAYVIREGNVYRLISARRASRNERKSYYEI</sequence>